<accession>A0A6I4VVN7</accession>
<dbReference type="CDD" id="cd09854">
    <property type="entry name" value="PIN_VapC-like"/>
    <property type="match status" value="1"/>
</dbReference>
<reference evidence="2 3" key="1">
    <citation type="submission" date="2019-12" db="EMBL/GenBank/DDBJ databases">
        <title>Whole-genome analyses of novel actinobacteria.</title>
        <authorList>
            <person name="Sahin N."/>
            <person name="Saygin H."/>
        </authorList>
    </citation>
    <scope>NUCLEOTIDE SEQUENCE [LARGE SCALE GENOMIC DNA]</scope>
    <source>
        <strain evidence="2 3">KC615</strain>
    </source>
</reference>
<dbReference type="AlphaFoldDB" id="A0A6I4VVN7"/>
<proteinExistence type="predicted"/>
<dbReference type="Gene3D" id="3.40.50.1010">
    <property type="entry name" value="5'-nuclease"/>
    <property type="match status" value="1"/>
</dbReference>
<feature type="domain" description="PIN" evidence="1">
    <location>
        <begin position="8"/>
        <end position="123"/>
    </location>
</feature>
<evidence type="ECO:0000259" key="1">
    <source>
        <dbReference type="Pfam" id="PF13470"/>
    </source>
</evidence>
<dbReference type="InterPro" id="IPR002716">
    <property type="entry name" value="PIN_dom"/>
</dbReference>
<evidence type="ECO:0000313" key="2">
    <source>
        <dbReference type="EMBL" id="MXQ54668.1"/>
    </source>
</evidence>
<dbReference type="SUPFAM" id="SSF88723">
    <property type="entry name" value="PIN domain-like"/>
    <property type="match status" value="1"/>
</dbReference>
<gene>
    <name evidence="2" type="ORF">GSM42_13270</name>
</gene>
<comment type="caution">
    <text evidence="2">The sequence shown here is derived from an EMBL/GenBank/DDBJ whole genome shotgun (WGS) entry which is preliminary data.</text>
</comment>
<dbReference type="Proteomes" id="UP000430692">
    <property type="component" value="Unassembled WGS sequence"/>
</dbReference>
<evidence type="ECO:0000313" key="3">
    <source>
        <dbReference type="Proteomes" id="UP000430692"/>
    </source>
</evidence>
<name>A0A6I4VVN7_9BACL</name>
<dbReference type="EMBL" id="WUUL01000008">
    <property type="protein sequence ID" value="MXQ54668.1"/>
    <property type="molecule type" value="Genomic_DNA"/>
</dbReference>
<keyword evidence="3" id="KW-1185">Reference proteome</keyword>
<dbReference type="RefSeq" id="WP_160802013.1">
    <property type="nucleotide sequence ID" value="NZ_WUUL01000008.1"/>
</dbReference>
<sequence length="152" mass="17891">MEKNKKLRVYVDTNIFISLLAFNSQKMRHFLEVVQMNHILLLSTAVLDEIDEVLTRSFPKAIPLVSKMLRYLQYELIPTPIPTDLKYQEIVKQLPYIKDPDDVIIFVGAWLGKSDVIVSHDKKHFHTKEVKAVFTVMTVHDFLIKYDMHYKE</sequence>
<organism evidence="2 3">
    <name type="scientific">Shimazuella alba</name>
    <dbReference type="NCBI Taxonomy" id="2690964"/>
    <lineage>
        <taxon>Bacteria</taxon>
        <taxon>Bacillati</taxon>
        <taxon>Bacillota</taxon>
        <taxon>Bacilli</taxon>
        <taxon>Bacillales</taxon>
        <taxon>Thermoactinomycetaceae</taxon>
        <taxon>Shimazuella</taxon>
    </lineage>
</organism>
<dbReference type="Pfam" id="PF13470">
    <property type="entry name" value="PIN_3"/>
    <property type="match status" value="1"/>
</dbReference>
<dbReference type="InterPro" id="IPR029060">
    <property type="entry name" value="PIN-like_dom_sf"/>
</dbReference>
<protein>
    <submittedName>
        <fullName evidence="2">PIN domain-containing protein</fullName>
    </submittedName>
</protein>